<evidence type="ECO:0000256" key="3">
    <source>
        <dbReference type="ARBA" id="ARBA00023239"/>
    </source>
</evidence>
<dbReference type="InterPro" id="IPR040442">
    <property type="entry name" value="Pyrv_kinase-like_dom_sf"/>
</dbReference>
<dbReference type="GO" id="GO:0005737">
    <property type="term" value="C:cytoplasm"/>
    <property type="evidence" value="ECO:0007669"/>
    <property type="project" value="TreeGrafter"/>
</dbReference>
<evidence type="ECO:0000313" key="5">
    <source>
        <dbReference type="EMBL" id="KAA2252843.1"/>
    </source>
</evidence>
<accession>A0A5B2WLG1</accession>
<dbReference type="SUPFAM" id="SSF51621">
    <property type="entry name" value="Phosphoenolpyruvate/pyruvate domain"/>
    <property type="match status" value="1"/>
</dbReference>
<comment type="caution">
    <text evidence="5">The sequence shown here is derived from an EMBL/GenBank/DDBJ whole genome shotgun (WGS) entry which is preliminary data.</text>
</comment>
<dbReference type="InterPro" id="IPR015813">
    <property type="entry name" value="Pyrv/PenolPyrv_kinase-like_dom"/>
</dbReference>
<evidence type="ECO:0000313" key="6">
    <source>
        <dbReference type="Proteomes" id="UP000323454"/>
    </source>
</evidence>
<protein>
    <submittedName>
        <fullName evidence="5">Aldolase</fullName>
    </submittedName>
</protein>
<organism evidence="5 6">
    <name type="scientific">Solihabitans fulvus</name>
    <dbReference type="NCBI Taxonomy" id="1892852"/>
    <lineage>
        <taxon>Bacteria</taxon>
        <taxon>Bacillati</taxon>
        <taxon>Actinomycetota</taxon>
        <taxon>Actinomycetes</taxon>
        <taxon>Pseudonocardiales</taxon>
        <taxon>Pseudonocardiaceae</taxon>
        <taxon>Solihabitans</taxon>
    </lineage>
</organism>
<gene>
    <name evidence="5" type="ORF">F0L68_34325</name>
</gene>
<dbReference type="Gene3D" id="3.20.20.60">
    <property type="entry name" value="Phosphoenolpyruvate-binding domains"/>
    <property type="match status" value="1"/>
</dbReference>
<dbReference type="EMBL" id="VUOB01000072">
    <property type="protein sequence ID" value="KAA2252843.1"/>
    <property type="molecule type" value="Genomic_DNA"/>
</dbReference>
<evidence type="ECO:0000256" key="2">
    <source>
        <dbReference type="ARBA" id="ARBA00022723"/>
    </source>
</evidence>
<feature type="domain" description="HpcH/HpaI aldolase/citrate lyase" evidence="4">
    <location>
        <begin position="26"/>
        <end position="240"/>
    </location>
</feature>
<evidence type="ECO:0000256" key="1">
    <source>
        <dbReference type="ARBA" id="ARBA00005568"/>
    </source>
</evidence>
<dbReference type="AlphaFoldDB" id="A0A5B2WLG1"/>
<dbReference type="GO" id="GO:0046872">
    <property type="term" value="F:metal ion binding"/>
    <property type="evidence" value="ECO:0007669"/>
    <property type="project" value="UniProtKB-KW"/>
</dbReference>
<dbReference type="InterPro" id="IPR005000">
    <property type="entry name" value="Aldolase/citrate-lyase_domain"/>
</dbReference>
<dbReference type="PANTHER" id="PTHR30502:SF0">
    <property type="entry name" value="PHOSPHOENOLPYRUVATE CARBOXYLASE FAMILY PROTEIN"/>
    <property type="match status" value="1"/>
</dbReference>
<proteinExistence type="inferred from homology"/>
<evidence type="ECO:0000259" key="4">
    <source>
        <dbReference type="Pfam" id="PF03328"/>
    </source>
</evidence>
<sequence length="260" mass="26776">MTASLRARLAGGERLLAIFNLIPATEIIELVAIAGFDVVIVDMEHGPHELSDVRQAILAAEAAGLHTVVRVRTSAAASIGAVLDLGANGVLVPQIESAEHAVRAVRAARFAPRGERGANPWVRAARYGQRENWFATADDDVATLVMVEGRAALTELPEILAVPGLDAIFLGPMDLSHSLGVPGQIDHPSVVDRLESAVRLAAGHGVATGLFAPGVGRAAHWWGRGAGLVASGVDTEVIRSAMSGATAAAHSAAAGRPATA</sequence>
<reference evidence="5 6" key="2">
    <citation type="submission" date="2019-09" db="EMBL/GenBank/DDBJ databases">
        <authorList>
            <person name="Jin C."/>
        </authorList>
    </citation>
    <scope>NUCLEOTIDE SEQUENCE [LARGE SCALE GENOMIC DNA]</scope>
    <source>
        <strain evidence="5 6">AN110305</strain>
    </source>
</reference>
<dbReference type="Proteomes" id="UP000323454">
    <property type="component" value="Unassembled WGS sequence"/>
</dbReference>
<name>A0A5B2WLG1_9PSEU</name>
<comment type="similarity">
    <text evidence="1">Belongs to the HpcH/HpaI aldolase family.</text>
</comment>
<keyword evidence="3" id="KW-0456">Lyase</keyword>
<dbReference type="OrthoDB" id="3353438at2"/>
<dbReference type="GO" id="GO:0016832">
    <property type="term" value="F:aldehyde-lyase activity"/>
    <property type="evidence" value="ECO:0007669"/>
    <property type="project" value="TreeGrafter"/>
</dbReference>
<dbReference type="InterPro" id="IPR050251">
    <property type="entry name" value="HpcH-HpaI_aldolase"/>
</dbReference>
<dbReference type="PANTHER" id="PTHR30502">
    <property type="entry name" value="2-KETO-3-DEOXY-L-RHAMNONATE ALDOLASE"/>
    <property type="match status" value="1"/>
</dbReference>
<dbReference type="RefSeq" id="WP_149854053.1">
    <property type="nucleotide sequence ID" value="NZ_VUOB01000072.1"/>
</dbReference>
<reference evidence="5 6" key="1">
    <citation type="submission" date="2019-09" db="EMBL/GenBank/DDBJ databases">
        <title>Goodfellowia gen. nov., a new genus of the Pseudonocardineae related to Actinoalloteichus, containing Goodfellowia coeruleoviolacea gen. nov., comb. nov. gen. nov., comb. nov.</title>
        <authorList>
            <person name="Labeda D."/>
        </authorList>
    </citation>
    <scope>NUCLEOTIDE SEQUENCE [LARGE SCALE GENOMIC DNA]</scope>
    <source>
        <strain evidence="5 6">AN110305</strain>
    </source>
</reference>
<keyword evidence="2" id="KW-0479">Metal-binding</keyword>
<dbReference type="Pfam" id="PF03328">
    <property type="entry name" value="HpcH_HpaI"/>
    <property type="match status" value="1"/>
</dbReference>
<keyword evidence="6" id="KW-1185">Reference proteome</keyword>